<feature type="domain" description="Vps52 C-terminal" evidence="8">
    <location>
        <begin position="273"/>
        <end position="316"/>
    </location>
</feature>
<evidence type="ECO:0000256" key="3">
    <source>
        <dbReference type="ARBA" id="ARBA00022448"/>
    </source>
</evidence>
<comment type="similarity">
    <text evidence="2">Belongs to the VPS52 family.</text>
</comment>
<dbReference type="InterPro" id="IPR048361">
    <property type="entry name" value="Vps52_C"/>
</dbReference>
<dbReference type="InterPro" id="IPR048319">
    <property type="entry name" value="Vps52_CC"/>
</dbReference>
<feature type="compositionally biased region" description="Polar residues" evidence="6">
    <location>
        <begin position="327"/>
        <end position="343"/>
    </location>
</feature>
<dbReference type="Proteomes" id="UP000814176">
    <property type="component" value="Unassembled WGS sequence"/>
</dbReference>
<feature type="domain" description="Vps52 C-terminal" evidence="8">
    <location>
        <begin position="389"/>
        <end position="567"/>
    </location>
</feature>
<gene>
    <name evidence="9" type="ORF">C8Q71DRAFT_903284</name>
</gene>
<keyword evidence="4" id="KW-0653">Protein transport</keyword>
<evidence type="ECO:0000259" key="7">
    <source>
        <dbReference type="Pfam" id="PF04129"/>
    </source>
</evidence>
<dbReference type="PANTHER" id="PTHR14190">
    <property type="entry name" value="SUPPRESSOR OF ACTIN MUTATIONS 2/VACUOLAR PROTEIN SORTING 52"/>
    <property type="match status" value="1"/>
</dbReference>
<keyword evidence="3" id="KW-0813">Transport</keyword>
<proteinExistence type="inferred from homology"/>
<dbReference type="EMBL" id="JADCUA010000001">
    <property type="protein sequence ID" value="KAH9844190.1"/>
    <property type="molecule type" value="Genomic_DNA"/>
</dbReference>
<dbReference type="InterPro" id="IPR007258">
    <property type="entry name" value="Vps52"/>
</dbReference>
<feature type="region of interest" description="Disordered" evidence="6">
    <location>
        <begin position="1"/>
        <end position="20"/>
    </location>
</feature>
<dbReference type="Pfam" id="PF20655">
    <property type="entry name" value="Vps52_C"/>
    <property type="match status" value="2"/>
</dbReference>
<keyword evidence="5" id="KW-0333">Golgi apparatus</keyword>
<evidence type="ECO:0000259" key="8">
    <source>
        <dbReference type="Pfam" id="PF20655"/>
    </source>
</evidence>
<dbReference type="GeneID" id="72009545"/>
<accession>A0ABQ8L0F7</accession>
<feature type="domain" description="Vps52 coiled-coil" evidence="7">
    <location>
        <begin position="31"/>
        <end position="197"/>
    </location>
</feature>
<dbReference type="RefSeq" id="XP_047785000.1">
    <property type="nucleotide sequence ID" value="XM_047928813.1"/>
</dbReference>
<evidence type="ECO:0000256" key="6">
    <source>
        <dbReference type="SAM" id="MobiDB-lite"/>
    </source>
</evidence>
<organism evidence="9 10">
    <name type="scientific">Rhodofomes roseus</name>
    <dbReference type="NCBI Taxonomy" id="34475"/>
    <lineage>
        <taxon>Eukaryota</taxon>
        <taxon>Fungi</taxon>
        <taxon>Dikarya</taxon>
        <taxon>Basidiomycota</taxon>
        <taxon>Agaricomycotina</taxon>
        <taxon>Agaricomycetes</taxon>
        <taxon>Polyporales</taxon>
        <taxon>Rhodofomes</taxon>
    </lineage>
</organism>
<dbReference type="Pfam" id="PF04129">
    <property type="entry name" value="Vps52_CC"/>
    <property type="match status" value="1"/>
</dbReference>
<evidence type="ECO:0000256" key="1">
    <source>
        <dbReference type="ARBA" id="ARBA00004601"/>
    </source>
</evidence>
<evidence type="ECO:0000256" key="2">
    <source>
        <dbReference type="ARBA" id="ARBA00008180"/>
    </source>
</evidence>
<reference evidence="9 10" key="1">
    <citation type="journal article" date="2021" name="Environ. Microbiol.">
        <title>Gene family expansions and transcriptome signatures uncover fungal adaptations to wood decay.</title>
        <authorList>
            <person name="Hage H."/>
            <person name="Miyauchi S."/>
            <person name="Viragh M."/>
            <person name="Drula E."/>
            <person name="Min B."/>
            <person name="Chaduli D."/>
            <person name="Navarro D."/>
            <person name="Favel A."/>
            <person name="Norest M."/>
            <person name="Lesage-Meessen L."/>
            <person name="Balint B."/>
            <person name="Merenyi Z."/>
            <person name="de Eugenio L."/>
            <person name="Morin E."/>
            <person name="Martinez A.T."/>
            <person name="Baldrian P."/>
            <person name="Stursova M."/>
            <person name="Martinez M.J."/>
            <person name="Novotny C."/>
            <person name="Magnuson J.K."/>
            <person name="Spatafora J.W."/>
            <person name="Maurice S."/>
            <person name="Pangilinan J."/>
            <person name="Andreopoulos W."/>
            <person name="LaButti K."/>
            <person name="Hundley H."/>
            <person name="Na H."/>
            <person name="Kuo A."/>
            <person name="Barry K."/>
            <person name="Lipzen A."/>
            <person name="Henrissat B."/>
            <person name="Riley R."/>
            <person name="Ahrendt S."/>
            <person name="Nagy L.G."/>
            <person name="Grigoriev I.V."/>
            <person name="Martin F."/>
            <person name="Rosso M.N."/>
        </authorList>
    </citation>
    <scope>NUCLEOTIDE SEQUENCE [LARGE SCALE GENOMIC DNA]</scope>
    <source>
        <strain evidence="9 10">CIRM-BRFM 1785</strain>
    </source>
</reference>
<name>A0ABQ8L0F7_9APHY</name>
<feature type="region of interest" description="Disordered" evidence="6">
    <location>
        <begin position="320"/>
        <end position="357"/>
    </location>
</feature>
<comment type="subcellular location">
    <subcellularLocation>
        <location evidence="1">Golgi apparatus</location>
        <location evidence="1">trans-Golgi network</location>
    </subcellularLocation>
</comment>
<dbReference type="PANTHER" id="PTHR14190:SF7">
    <property type="entry name" value="VACUOLAR PROTEIN SORTING-ASSOCIATED PROTEIN 52 HOMOLOG"/>
    <property type="match status" value="1"/>
</dbReference>
<evidence type="ECO:0000256" key="4">
    <source>
        <dbReference type="ARBA" id="ARBA00022927"/>
    </source>
</evidence>
<comment type="caution">
    <text evidence="9">The sequence shown here is derived from an EMBL/GenBank/DDBJ whole genome shotgun (WGS) entry which is preliminary data.</text>
</comment>
<keyword evidence="10" id="KW-1185">Reference proteome</keyword>
<evidence type="ECO:0000313" key="9">
    <source>
        <dbReference type="EMBL" id="KAH9844190.1"/>
    </source>
</evidence>
<sequence>MDTNGPSLLLPGMSQEPRSHLVNESGYSTHAQDFVDLHKQVQSSVSLLDSLENFLSTFQKDLSAVSGQISTLQDRSKDIENRLKSRRRIEKPLSNLLADLCIPPELATIILDTPVGEPWIEAIGEFESRLDALKVRARVKAARDLTEVAEGMRIVAATKLRAFFLALLQPIRTSMTTNMQVMQTSIFLKYKPLFLFIQRQAPNVANEVQRAYVGAARTYYETGFRRYIRSLGYVKARAIEKADVITAGASEAKEEPEVDFDRLGSSRINGPGVVLAHIAEEKSFKEPIEAVVRSLLLVLMDNASAEYTFVTTFFASEQRRPTHQKRSSGSIRSPTSLLSPTDGNSEDGHSVVSSDYGASPRQRITSIGSIMALTEVNGSTKDAKEEQTALNAVWKQIMDPVLDYCQIFLKGVLEPTPPVVPLLIIIRLTEDVMAELQKRNCGPLETFIFSVRLQMWPVFQKAMGEHIESVKKLAEGTTSSLFRRGTTTTDLAVTNICRRYVVLFNSFIALTEQPEETMIFSNLLRLRQELSKLIASHTDKITDPAAKASAQNALYDVLLQNLSRGARPSSHPRAQSEMAFWRGRDEESEHAMVDITVTCKTASMEFGVRNSG</sequence>
<protein>
    <submittedName>
        <fullName evidence="9">Sac2 family-domain-containing protein</fullName>
    </submittedName>
</protein>
<evidence type="ECO:0000313" key="10">
    <source>
        <dbReference type="Proteomes" id="UP000814176"/>
    </source>
</evidence>
<evidence type="ECO:0000256" key="5">
    <source>
        <dbReference type="ARBA" id="ARBA00023034"/>
    </source>
</evidence>